<feature type="region of interest" description="Disordered" evidence="1">
    <location>
        <begin position="36"/>
        <end position="77"/>
    </location>
</feature>
<reference evidence="2" key="2">
    <citation type="submission" date="2023-05" db="EMBL/GenBank/DDBJ databases">
        <authorList>
            <consortium name="Lawrence Berkeley National Laboratory"/>
            <person name="Steindorff A."/>
            <person name="Hensen N."/>
            <person name="Bonometti L."/>
            <person name="Westerberg I."/>
            <person name="Brannstrom I.O."/>
            <person name="Guillou S."/>
            <person name="Cros-Aarteil S."/>
            <person name="Calhoun S."/>
            <person name="Haridas S."/>
            <person name="Kuo A."/>
            <person name="Mondo S."/>
            <person name="Pangilinan J."/>
            <person name="Riley R."/>
            <person name="Labutti K."/>
            <person name="Andreopoulos B."/>
            <person name="Lipzen A."/>
            <person name="Chen C."/>
            <person name="Yanf M."/>
            <person name="Daum C."/>
            <person name="Ng V."/>
            <person name="Clum A."/>
            <person name="Ohm R."/>
            <person name="Martin F."/>
            <person name="Silar P."/>
            <person name="Natvig D."/>
            <person name="Lalanne C."/>
            <person name="Gautier V."/>
            <person name="Ament-Velasquez S.L."/>
            <person name="Kruys A."/>
            <person name="Hutchinson M.I."/>
            <person name="Powell A.J."/>
            <person name="Barry K."/>
            <person name="Miller A.N."/>
            <person name="Grigoriev I.V."/>
            <person name="Debuchy R."/>
            <person name="Gladieux P."/>
            <person name="Thoren M.H."/>
            <person name="Johannesson H."/>
        </authorList>
    </citation>
    <scope>NUCLEOTIDE SEQUENCE</scope>
    <source>
        <strain evidence="2">CBS 508.74</strain>
    </source>
</reference>
<dbReference type="EMBL" id="MU853338">
    <property type="protein sequence ID" value="KAK4113683.1"/>
    <property type="molecule type" value="Genomic_DNA"/>
</dbReference>
<organism evidence="2 3">
    <name type="scientific">Canariomyces notabilis</name>
    <dbReference type="NCBI Taxonomy" id="2074819"/>
    <lineage>
        <taxon>Eukaryota</taxon>
        <taxon>Fungi</taxon>
        <taxon>Dikarya</taxon>
        <taxon>Ascomycota</taxon>
        <taxon>Pezizomycotina</taxon>
        <taxon>Sordariomycetes</taxon>
        <taxon>Sordariomycetidae</taxon>
        <taxon>Sordariales</taxon>
        <taxon>Chaetomiaceae</taxon>
        <taxon>Canariomyces</taxon>
    </lineage>
</organism>
<reference evidence="2" key="1">
    <citation type="journal article" date="2023" name="Mol. Phylogenet. Evol.">
        <title>Genome-scale phylogeny and comparative genomics of the fungal order Sordariales.</title>
        <authorList>
            <person name="Hensen N."/>
            <person name="Bonometti L."/>
            <person name="Westerberg I."/>
            <person name="Brannstrom I.O."/>
            <person name="Guillou S."/>
            <person name="Cros-Aarteil S."/>
            <person name="Calhoun S."/>
            <person name="Haridas S."/>
            <person name="Kuo A."/>
            <person name="Mondo S."/>
            <person name="Pangilinan J."/>
            <person name="Riley R."/>
            <person name="LaButti K."/>
            <person name="Andreopoulos B."/>
            <person name="Lipzen A."/>
            <person name="Chen C."/>
            <person name="Yan M."/>
            <person name="Daum C."/>
            <person name="Ng V."/>
            <person name="Clum A."/>
            <person name="Steindorff A."/>
            <person name="Ohm R.A."/>
            <person name="Martin F."/>
            <person name="Silar P."/>
            <person name="Natvig D.O."/>
            <person name="Lalanne C."/>
            <person name="Gautier V."/>
            <person name="Ament-Velasquez S.L."/>
            <person name="Kruys A."/>
            <person name="Hutchinson M.I."/>
            <person name="Powell A.J."/>
            <person name="Barry K."/>
            <person name="Miller A.N."/>
            <person name="Grigoriev I.V."/>
            <person name="Debuchy R."/>
            <person name="Gladieux P."/>
            <person name="Hiltunen Thoren M."/>
            <person name="Johannesson H."/>
        </authorList>
    </citation>
    <scope>NUCLEOTIDE SEQUENCE</scope>
    <source>
        <strain evidence="2">CBS 508.74</strain>
    </source>
</reference>
<evidence type="ECO:0000256" key="1">
    <source>
        <dbReference type="SAM" id="MobiDB-lite"/>
    </source>
</evidence>
<feature type="compositionally biased region" description="Polar residues" evidence="1">
    <location>
        <begin position="58"/>
        <end position="69"/>
    </location>
</feature>
<accession>A0AAN6TFY0</accession>
<name>A0AAN6TFY0_9PEZI</name>
<dbReference type="Proteomes" id="UP001302812">
    <property type="component" value="Unassembled WGS sequence"/>
</dbReference>
<protein>
    <submittedName>
        <fullName evidence="2">Uncharacterized protein</fullName>
    </submittedName>
</protein>
<keyword evidence="3" id="KW-1185">Reference proteome</keyword>
<evidence type="ECO:0000313" key="3">
    <source>
        <dbReference type="Proteomes" id="UP001302812"/>
    </source>
</evidence>
<dbReference type="AlphaFoldDB" id="A0AAN6TFY0"/>
<evidence type="ECO:0000313" key="2">
    <source>
        <dbReference type="EMBL" id="KAK4113683.1"/>
    </source>
</evidence>
<dbReference type="RefSeq" id="XP_064671253.1">
    <property type="nucleotide sequence ID" value="XM_064810219.1"/>
</dbReference>
<proteinExistence type="predicted"/>
<gene>
    <name evidence="2" type="ORF">N656DRAFT_592647</name>
</gene>
<dbReference type="GeneID" id="89934344"/>
<sequence length="235" mass="26079">MREKPGFRPHIEPQEAGACLARACFCGVCVPRPDPASRANGKEWSASPEQHERRNRTGGWQQLRCSSSAGPRLNKPGDVAGSGIIRRYPRSRWLANRPPTTYIRIPYLPSLALPTTCCGKLSAHALLRAELVWIRLVNWRRCAQSNKLHLAVERLTLSNEKSQRPHSCSSGRSWASSCMASSWPDSCLHSSWVTGGLERAETSNEATAVPSYSIREVGQRRMHGHLSMGKLLGSR</sequence>
<comment type="caution">
    <text evidence="2">The sequence shown here is derived from an EMBL/GenBank/DDBJ whole genome shotgun (WGS) entry which is preliminary data.</text>
</comment>